<organism evidence="1 2">
    <name type="scientific">Deinococcus sedimenti</name>
    <dbReference type="NCBI Taxonomy" id="1867090"/>
    <lineage>
        <taxon>Bacteria</taxon>
        <taxon>Thermotogati</taxon>
        <taxon>Deinococcota</taxon>
        <taxon>Deinococci</taxon>
        <taxon>Deinococcales</taxon>
        <taxon>Deinococcaceae</taxon>
        <taxon>Deinococcus</taxon>
    </lineage>
</organism>
<dbReference type="EMBL" id="BMQN01000001">
    <property type="protein sequence ID" value="GGR83414.1"/>
    <property type="molecule type" value="Genomic_DNA"/>
</dbReference>
<evidence type="ECO:0008006" key="3">
    <source>
        <dbReference type="Google" id="ProtNLM"/>
    </source>
</evidence>
<keyword evidence="2" id="KW-1185">Reference proteome</keyword>
<name>A0ABQ2RZF8_9DEIO</name>
<proteinExistence type="predicted"/>
<protein>
    <recommendedName>
        <fullName evidence="3">ArsR family transcriptional regulator</fullName>
    </recommendedName>
</protein>
<reference evidence="2" key="1">
    <citation type="journal article" date="2019" name="Int. J. Syst. Evol. Microbiol.">
        <title>The Global Catalogue of Microorganisms (GCM) 10K type strain sequencing project: providing services to taxonomists for standard genome sequencing and annotation.</title>
        <authorList>
            <consortium name="The Broad Institute Genomics Platform"/>
            <consortium name="The Broad Institute Genome Sequencing Center for Infectious Disease"/>
            <person name="Wu L."/>
            <person name="Ma J."/>
        </authorList>
    </citation>
    <scope>NUCLEOTIDE SEQUENCE [LARGE SCALE GENOMIC DNA]</scope>
    <source>
        <strain evidence="2">JCM 31405</strain>
    </source>
</reference>
<accession>A0ABQ2RZF8</accession>
<evidence type="ECO:0000313" key="1">
    <source>
        <dbReference type="EMBL" id="GGR83414.1"/>
    </source>
</evidence>
<gene>
    <name evidence="1" type="ORF">GCM10008960_08070</name>
</gene>
<evidence type="ECO:0000313" key="2">
    <source>
        <dbReference type="Proteomes" id="UP000644548"/>
    </source>
</evidence>
<comment type="caution">
    <text evidence="1">The sequence shown here is derived from an EMBL/GenBank/DDBJ whole genome shotgun (WGS) entry which is preliminary data.</text>
</comment>
<dbReference type="Proteomes" id="UP000644548">
    <property type="component" value="Unassembled WGS sequence"/>
</dbReference>
<sequence>MVEVLLDHAKFRLLMPFMAAPQTIAAAAEVTGTPPTSLGYWVKRFVRLGLVREVGSQRPAVFEAVASEFIVDPSRVMPLEEMLAEVQRPAWNRMLQGYAREYQRLSPDWLLHFHVTPDGVMTRREVTREELERPGAPVAPRPLGEWALLRLSREDAAAFRERLSGVVQEFLGRSSEDEADSVYLVHVGVTRDPVHG</sequence>